<keyword evidence="2" id="KW-1185">Reference proteome</keyword>
<organism evidence="1 2">
    <name type="scientific">Aurantiacibacter spongiae</name>
    <dbReference type="NCBI Taxonomy" id="2488860"/>
    <lineage>
        <taxon>Bacteria</taxon>
        <taxon>Pseudomonadati</taxon>
        <taxon>Pseudomonadota</taxon>
        <taxon>Alphaproteobacteria</taxon>
        <taxon>Sphingomonadales</taxon>
        <taxon>Erythrobacteraceae</taxon>
        <taxon>Aurantiacibacter</taxon>
    </lineage>
</organism>
<dbReference type="OrthoDB" id="8478674at2"/>
<name>A0A3N5CZJ8_9SPHN</name>
<comment type="caution">
    <text evidence="1">The sequence shown here is derived from an EMBL/GenBank/DDBJ whole genome shotgun (WGS) entry which is preliminary data.</text>
</comment>
<proteinExistence type="predicted"/>
<protein>
    <submittedName>
        <fullName evidence="1">Uncharacterized protein</fullName>
    </submittedName>
</protein>
<dbReference type="EMBL" id="RPFZ01000001">
    <property type="protein sequence ID" value="RPF72149.1"/>
    <property type="molecule type" value="Genomic_DNA"/>
</dbReference>
<evidence type="ECO:0000313" key="1">
    <source>
        <dbReference type="EMBL" id="RPF72149.1"/>
    </source>
</evidence>
<dbReference type="RefSeq" id="WP_123881281.1">
    <property type="nucleotide sequence ID" value="NZ_RPFZ01000001.1"/>
</dbReference>
<dbReference type="AlphaFoldDB" id="A0A3N5CZJ8"/>
<reference evidence="1 2" key="1">
    <citation type="submission" date="2018-11" db="EMBL/GenBank/DDBJ databases">
        <title>Erythrobacter spongiae sp. nov., isolated from a marine sponge.</title>
        <authorList>
            <person name="Zhuang L."/>
            <person name="Luo L."/>
        </authorList>
    </citation>
    <scope>NUCLEOTIDE SEQUENCE [LARGE SCALE GENOMIC DNA]</scope>
    <source>
        <strain evidence="1 2">HN-E23</strain>
    </source>
</reference>
<evidence type="ECO:0000313" key="2">
    <source>
        <dbReference type="Proteomes" id="UP000275232"/>
    </source>
</evidence>
<accession>A0A3N5CZJ8</accession>
<gene>
    <name evidence="1" type="ORF">EG799_11350</name>
</gene>
<dbReference type="Proteomes" id="UP000275232">
    <property type="component" value="Unassembled WGS sequence"/>
</dbReference>
<sequence length="277" mass="30670">MSDGITTATDFLTDAIKSYLQTNYANPPIKVGTEIDKNLRWVPTLNCAVNKHLMLIEVSEKVYPAIFRMRHADMAEVQKPIAVYCVCPEEAYLNDQKDANDLIRHGFGLFTVNAEGEVVKKSAAIPIVQHITDSDYNADVKGLTPKVRREVQSSFEVYKGDSPAGVASITELVEGMVMKAAKEAVRKGWMTKKDANSTLANVIIKMRSLAQFGKAEIKLSGAGAFVSRIRNAAHHYPKSQKQAHQKYRDCRHSFLDGIRVLKDLQEGFKAVGLTGSL</sequence>